<accession>A0A2S5REM7</accession>
<feature type="transmembrane region" description="Helical" evidence="7">
    <location>
        <begin position="76"/>
        <end position="97"/>
    </location>
</feature>
<evidence type="ECO:0000256" key="2">
    <source>
        <dbReference type="ARBA" id="ARBA00022448"/>
    </source>
</evidence>
<feature type="transmembrane region" description="Helical" evidence="7">
    <location>
        <begin position="316"/>
        <end position="334"/>
    </location>
</feature>
<proteinExistence type="inferred from homology"/>
<feature type="transmembrane region" description="Helical" evidence="7">
    <location>
        <begin position="236"/>
        <end position="260"/>
    </location>
</feature>
<gene>
    <name evidence="9" type="primary">oppB</name>
    <name evidence="9" type="ORF">ELUCI_v1c00610</name>
</gene>
<feature type="transmembrane region" description="Helical" evidence="7">
    <location>
        <begin position="376"/>
        <end position="396"/>
    </location>
</feature>
<dbReference type="GO" id="GO:0055085">
    <property type="term" value="P:transmembrane transport"/>
    <property type="evidence" value="ECO:0007669"/>
    <property type="project" value="InterPro"/>
</dbReference>
<keyword evidence="5 7" id="KW-1133">Transmembrane helix</keyword>
<comment type="caution">
    <text evidence="9">The sequence shown here is derived from an EMBL/GenBank/DDBJ whole genome shotgun (WGS) entry which is preliminary data.</text>
</comment>
<dbReference type="PANTHER" id="PTHR30465:SF0">
    <property type="entry name" value="OLIGOPEPTIDE TRANSPORT SYSTEM PERMEASE PROTEIN APPB"/>
    <property type="match status" value="1"/>
</dbReference>
<dbReference type="InterPro" id="IPR000515">
    <property type="entry name" value="MetI-like"/>
</dbReference>
<comment type="similarity">
    <text evidence="7">Belongs to the binding-protein-dependent transport system permease family.</text>
</comment>
<dbReference type="PANTHER" id="PTHR30465">
    <property type="entry name" value="INNER MEMBRANE ABC TRANSPORTER"/>
    <property type="match status" value="1"/>
</dbReference>
<dbReference type="AlphaFoldDB" id="A0A2S5REM7"/>
<feature type="transmembrane region" description="Helical" evidence="7">
    <location>
        <begin position="416"/>
        <end position="442"/>
    </location>
</feature>
<name>A0A2S5REM7_9MOLU</name>
<dbReference type="EMBL" id="PHNE01000001">
    <property type="protein sequence ID" value="PPE05773.1"/>
    <property type="molecule type" value="Genomic_DNA"/>
</dbReference>
<dbReference type="PROSITE" id="PS50928">
    <property type="entry name" value="ABC_TM1"/>
    <property type="match status" value="1"/>
</dbReference>
<evidence type="ECO:0000256" key="4">
    <source>
        <dbReference type="ARBA" id="ARBA00022692"/>
    </source>
</evidence>
<dbReference type="Gene3D" id="1.10.3720.10">
    <property type="entry name" value="MetI-like"/>
    <property type="match status" value="1"/>
</dbReference>
<reference evidence="9 10" key="1">
    <citation type="submission" date="2017-11" db="EMBL/GenBank/DDBJ databases">
        <title>Genome sequence of Entomoplasma lucivorax PIPN-2 (ATCC 49196).</title>
        <authorList>
            <person name="Lo W.-S."/>
            <person name="Gasparich G.E."/>
            <person name="Kuo C.-H."/>
        </authorList>
    </citation>
    <scope>NUCLEOTIDE SEQUENCE [LARGE SCALE GENOMIC DNA]</scope>
    <source>
        <strain evidence="9 10">PIPN-2</strain>
    </source>
</reference>
<dbReference type="Proteomes" id="UP000237865">
    <property type="component" value="Unassembled WGS sequence"/>
</dbReference>
<evidence type="ECO:0000256" key="3">
    <source>
        <dbReference type="ARBA" id="ARBA00022475"/>
    </source>
</evidence>
<evidence type="ECO:0000256" key="5">
    <source>
        <dbReference type="ARBA" id="ARBA00022989"/>
    </source>
</evidence>
<keyword evidence="10" id="KW-1185">Reference proteome</keyword>
<keyword evidence="6 7" id="KW-0472">Membrane</keyword>
<evidence type="ECO:0000256" key="1">
    <source>
        <dbReference type="ARBA" id="ARBA00004651"/>
    </source>
</evidence>
<dbReference type="RefSeq" id="WP_051437301.1">
    <property type="nucleotide sequence ID" value="NZ_PHNE01000001.1"/>
</dbReference>
<evidence type="ECO:0000313" key="9">
    <source>
        <dbReference type="EMBL" id="PPE05773.1"/>
    </source>
</evidence>
<dbReference type="STRING" id="1399797.GCA_000518285_00572"/>
<evidence type="ECO:0000256" key="7">
    <source>
        <dbReference type="RuleBase" id="RU363032"/>
    </source>
</evidence>
<dbReference type="Pfam" id="PF00528">
    <property type="entry name" value="BPD_transp_1"/>
    <property type="match status" value="1"/>
</dbReference>
<evidence type="ECO:0000259" key="8">
    <source>
        <dbReference type="PROSITE" id="PS50928"/>
    </source>
</evidence>
<dbReference type="CDD" id="cd06261">
    <property type="entry name" value="TM_PBP2"/>
    <property type="match status" value="1"/>
</dbReference>
<organism evidence="9 10">
    <name type="scientific">Williamsoniiplasma lucivorax</name>
    <dbReference type="NCBI Taxonomy" id="209274"/>
    <lineage>
        <taxon>Bacteria</taxon>
        <taxon>Bacillati</taxon>
        <taxon>Mycoplasmatota</taxon>
        <taxon>Mollicutes</taxon>
        <taxon>Entomoplasmatales</taxon>
        <taxon>Williamsoniiplasma</taxon>
    </lineage>
</organism>
<sequence length="452" mass="50060">MIKNSTNPQDENGSQLNSNKQTFNIYSTNLMLEDDQLNYGKQSKLRELHYKYQDWNANVYKFLRAHPLIGYSGKRILYGLLTLLIAIIILFLLVNAVTDVNNYMPSNVDKLGLGSPGDERYQRFLDERMKLFGVYGSWWDRLLNYLKNITPFIPKTIVTGVTITFNGAINPEVPAVLVADNFTGLASDIVNLTGKSIAELGLTTTTKTVWVYLGVVSSSSIGTPGTSEVMTLFSNAIPYSLAFGSVAVIISYLIGVPLGIQAAKRKGKHSDNAINGTSILFIAAPGIVIIIGIYLLSISVFGHSAMFNSGSFWTKFWPVVALVAMMAPQTIIFTRRYVIDEMTADYTKFALSKGMGEARVYYIHIFRNAGIRILRVFPLDLAVTLFGISILTEQQWGIPGMGSFIVKSISGNKDSFVILGYVSFAAFVRIFGSLVSDLMMVWMDPRVTLTKN</sequence>
<feature type="transmembrane region" description="Helical" evidence="7">
    <location>
        <begin position="272"/>
        <end position="296"/>
    </location>
</feature>
<keyword evidence="4 7" id="KW-0812">Transmembrane</keyword>
<dbReference type="InterPro" id="IPR035906">
    <property type="entry name" value="MetI-like_sf"/>
</dbReference>
<dbReference type="NCBIfam" id="NF043081">
    <property type="entry name" value="MMSYN1_0165"/>
    <property type="match status" value="1"/>
</dbReference>
<evidence type="ECO:0000256" key="6">
    <source>
        <dbReference type="ARBA" id="ARBA00023136"/>
    </source>
</evidence>
<comment type="subcellular location">
    <subcellularLocation>
        <location evidence="1 7">Cell membrane</location>
        <topology evidence="1 7">Multi-pass membrane protein</topology>
    </subcellularLocation>
</comment>
<evidence type="ECO:0000313" key="10">
    <source>
        <dbReference type="Proteomes" id="UP000237865"/>
    </source>
</evidence>
<dbReference type="GO" id="GO:0005886">
    <property type="term" value="C:plasma membrane"/>
    <property type="evidence" value="ECO:0007669"/>
    <property type="project" value="UniProtKB-SubCell"/>
</dbReference>
<protein>
    <submittedName>
        <fullName evidence="9">Oligopeptide ABC transporter permease</fullName>
    </submittedName>
</protein>
<keyword evidence="3" id="KW-1003">Cell membrane</keyword>
<feature type="domain" description="ABC transmembrane type-1" evidence="8">
    <location>
        <begin position="237"/>
        <end position="440"/>
    </location>
</feature>
<keyword evidence="2 7" id="KW-0813">Transport</keyword>
<dbReference type="SUPFAM" id="SSF161098">
    <property type="entry name" value="MetI-like"/>
    <property type="match status" value="1"/>
</dbReference>